<dbReference type="EMBL" id="VIGB01000003">
    <property type="protein sequence ID" value="TQF03767.1"/>
    <property type="molecule type" value="Genomic_DNA"/>
</dbReference>
<evidence type="ECO:0000256" key="1">
    <source>
        <dbReference type="SAM" id="MobiDB-lite"/>
    </source>
</evidence>
<gene>
    <name evidence="3" type="ORF">E6W39_17945</name>
</gene>
<proteinExistence type="predicted"/>
<keyword evidence="4" id="KW-1185">Reference proteome</keyword>
<evidence type="ECO:0000313" key="3">
    <source>
        <dbReference type="EMBL" id="TQF03767.1"/>
    </source>
</evidence>
<dbReference type="Pfam" id="PF04149">
    <property type="entry name" value="DUF397"/>
    <property type="match status" value="1"/>
</dbReference>
<dbReference type="Proteomes" id="UP000319103">
    <property type="component" value="Unassembled WGS sequence"/>
</dbReference>
<protein>
    <submittedName>
        <fullName evidence="3">DUF397 domain-containing protein</fullName>
    </submittedName>
</protein>
<comment type="caution">
    <text evidence="3">The sequence shown here is derived from an EMBL/GenBank/DDBJ whole genome shotgun (WGS) entry which is preliminary data.</text>
</comment>
<feature type="domain" description="DUF397" evidence="2">
    <location>
        <begin position="11"/>
        <end position="62"/>
    </location>
</feature>
<evidence type="ECO:0000259" key="2">
    <source>
        <dbReference type="Pfam" id="PF04149"/>
    </source>
</evidence>
<accession>A0A540W4C2</accession>
<dbReference type="InterPro" id="IPR007278">
    <property type="entry name" value="DUF397"/>
</dbReference>
<sequence>MRFKAQSAEPSWRKSSHSGPNGNCVEVAEPAPAVVAVRDSKDEAGPRLHFSRSAWRAFAGAAAGGRFDGC</sequence>
<dbReference type="RefSeq" id="WP_141634376.1">
    <property type="nucleotide sequence ID" value="NZ_JBMHHX010000012.1"/>
</dbReference>
<dbReference type="AlphaFoldDB" id="A0A540W4C2"/>
<evidence type="ECO:0000313" key="4">
    <source>
        <dbReference type="Proteomes" id="UP000319103"/>
    </source>
</evidence>
<feature type="region of interest" description="Disordered" evidence="1">
    <location>
        <begin position="1"/>
        <end position="26"/>
    </location>
</feature>
<reference evidence="3 4" key="1">
    <citation type="submission" date="2019-06" db="EMBL/GenBank/DDBJ databases">
        <title>Description of Kitasatospora acidophila sp. nov. isolated from pine grove soil, and reclassification of Streptomyces novaecaesareae to Kitasatospora novaeceasareae comb. nov.</title>
        <authorList>
            <person name="Kim M.J."/>
        </authorList>
    </citation>
    <scope>NUCLEOTIDE SEQUENCE [LARGE SCALE GENOMIC DNA]</scope>
    <source>
        <strain evidence="3 4">MMS16-CNU292</strain>
    </source>
</reference>
<organism evidence="3 4">
    <name type="scientific">Kitasatospora acidiphila</name>
    <dbReference type="NCBI Taxonomy" id="2567942"/>
    <lineage>
        <taxon>Bacteria</taxon>
        <taxon>Bacillati</taxon>
        <taxon>Actinomycetota</taxon>
        <taxon>Actinomycetes</taxon>
        <taxon>Kitasatosporales</taxon>
        <taxon>Streptomycetaceae</taxon>
        <taxon>Kitasatospora</taxon>
    </lineage>
</organism>
<name>A0A540W4C2_9ACTN</name>